<proteinExistence type="predicted"/>
<dbReference type="PANTHER" id="PTHR38166">
    <property type="entry name" value="C2H2-TYPE DOMAIN-CONTAINING PROTEIN-RELATED"/>
    <property type="match status" value="1"/>
</dbReference>
<dbReference type="EMBL" id="MU853586">
    <property type="protein sequence ID" value="KAK4143441.1"/>
    <property type="molecule type" value="Genomic_DNA"/>
</dbReference>
<reference evidence="2" key="2">
    <citation type="submission" date="2023-05" db="EMBL/GenBank/DDBJ databases">
        <authorList>
            <consortium name="Lawrence Berkeley National Laboratory"/>
            <person name="Steindorff A."/>
            <person name="Hensen N."/>
            <person name="Bonometti L."/>
            <person name="Westerberg I."/>
            <person name="Brannstrom I.O."/>
            <person name="Guillou S."/>
            <person name="Cros-Aarteil S."/>
            <person name="Calhoun S."/>
            <person name="Haridas S."/>
            <person name="Kuo A."/>
            <person name="Mondo S."/>
            <person name="Pangilinan J."/>
            <person name="Riley R."/>
            <person name="Labutti K."/>
            <person name="Andreopoulos B."/>
            <person name="Lipzen A."/>
            <person name="Chen C."/>
            <person name="Yanf M."/>
            <person name="Daum C."/>
            <person name="Ng V."/>
            <person name="Clum A."/>
            <person name="Ohm R."/>
            <person name="Martin F."/>
            <person name="Silar P."/>
            <person name="Natvig D."/>
            <person name="Lalanne C."/>
            <person name="Gautier V."/>
            <person name="Ament-Velasquez S.L."/>
            <person name="Kruys A."/>
            <person name="Hutchinson M.I."/>
            <person name="Powell A.J."/>
            <person name="Barry K."/>
            <person name="Miller A.N."/>
            <person name="Grigoriev I.V."/>
            <person name="Debuchy R."/>
            <person name="Gladieux P."/>
            <person name="Thoren M.H."/>
            <person name="Johannesson H."/>
        </authorList>
    </citation>
    <scope>NUCLEOTIDE SEQUENCE</scope>
    <source>
        <strain evidence="2">CBS 141.50</strain>
    </source>
</reference>
<name>A0AAN6V2V6_9PEZI</name>
<feature type="compositionally biased region" description="Polar residues" evidence="1">
    <location>
        <begin position="67"/>
        <end position="80"/>
    </location>
</feature>
<evidence type="ECO:0000313" key="2">
    <source>
        <dbReference type="EMBL" id="KAK4143441.1"/>
    </source>
</evidence>
<gene>
    <name evidence="2" type="ORF">C8A04DRAFT_28866</name>
</gene>
<feature type="region of interest" description="Disordered" evidence="1">
    <location>
        <begin position="56"/>
        <end position="80"/>
    </location>
</feature>
<keyword evidence="3" id="KW-1185">Reference proteome</keyword>
<feature type="compositionally biased region" description="Low complexity" evidence="1">
    <location>
        <begin position="56"/>
        <end position="66"/>
    </location>
</feature>
<sequence length="790" mass="87810">MSQLHPPVIARDTRDDSRRQQAPFPIISVEPWNNPLFQVAAGRGTDPLQVIAHPAPAPATSISSSPGQTIPTANENTASNGILDTETWETTIDISAQGKDLVFFHQNLYYGLHTKIKCPEVATRTWDEDIKTRLSLDLIPVQECMSRKKKDSAVELDLRMSGTAQFGATTITLSPAIWILCGSQYCRKKIQKEVAKLTWLRVFNRYAIEIHRGAPILATSLPPTSVFLDNLDLGHPFPLPSSISNNIRLHIHLEDDEGSAGSGCGRLCCFTLLHNNLEPVQRFSRLGGMLDIEAQQKITPFGLTTAHGIHQLLVMAQARRDMSLKDSQAESDSDSDSGNEFEIESESAPSEGDGSDSESGDDGTDDLHLCCGSDSLLSSALPPVSLPNRYGKEGTGVGLFRQTVEWFDRSRGPFFNIVQILANAADPIEGRLLPDETYIRFGKEYVQTRKIELSAPLSTGTSGAWVVREGCLHGVIIAVYEREPYAHMITSRRLYTDIAVSLPGFDAANTSANTDDLKLLLLQPHIKLSRPTSEFHRNRALDEAEGRRVGDYGEKGKRKDSASRFSRCLVCPFYKRYPNSKNFNNSCKGGLDCMRRILEHIYACHPRRCTICLVSSGDGPRVCEHLRTATEPEDRMLSPDEEMMRVTQLQEEMSKEPGENLTDQEQWVRVFRILFPDVADDKIPSPYEKTMTAMTSTKSHYLSSSATVSEFRAFLEEDHPSRFTSDMKNHLHVGLEGASTQGDMTEVIRTTIQKAMEEFSGTLDSSAALLEMSEQDIVFNFSVGPYPTLL</sequence>
<dbReference type="GeneID" id="87817418"/>
<feature type="compositionally biased region" description="Acidic residues" evidence="1">
    <location>
        <begin position="329"/>
        <end position="345"/>
    </location>
</feature>
<dbReference type="RefSeq" id="XP_062636812.1">
    <property type="nucleotide sequence ID" value="XM_062780805.1"/>
</dbReference>
<comment type="caution">
    <text evidence="2">The sequence shown here is derived from an EMBL/GenBank/DDBJ whole genome shotgun (WGS) entry which is preliminary data.</text>
</comment>
<dbReference type="Proteomes" id="UP001302676">
    <property type="component" value="Unassembled WGS sequence"/>
</dbReference>
<feature type="region of interest" description="Disordered" evidence="1">
    <location>
        <begin position="323"/>
        <end position="365"/>
    </location>
</feature>
<protein>
    <submittedName>
        <fullName evidence="2">Uncharacterized protein</fullName>
    </submittedName>
</protein>
<accession>A0AAN6V2V6</accession>
<feature type="compositionally biased region" description="Acidic residues" evidence="1">
    <location>
        <begin position="353"/>
        <end position="364"/>
    </location>
</feature>
<dbReference type="PANTHER" id="PTHR38166:SF1">
    <property type="entry name" value="C2H2-TYPE DOMAIN-CONTAINING PROTEIN"/>
    <property type="match status" value="1"/>
</dbReference>
<reference evidence="2" key="1">
    <citation type="journal article" date="2023" name="Mol. Phylogenet. Evol.">
        <title>Genome-scale phylogeny and comparative genomics of the fungal order Sordariales.</title>
        <authorList>
            <person name="Hensen N."/>
            <person name="Bonometti L."/>
            <person name="Westerberg I."/>
            <person name="Brannstrom I.O."/>
            <person name="Guillou S."/>
            <person name="Cros-Aarteil S."/>
            <person name="Calhoun S."/>
            <person name="Haridas S."/>
            <person name="Kuo A."/>
            <person name="Mondo S."/>
            <person name="Pangilinan J."/>
            <person name="Riley R."/>
            <person name="LaButti K."/>
            <person name="Andreopoulos B."/>
            <person name="Lipzen A."/>
            <person name="Chen C."/>
            <person name="Yan M."/>
            <person name="Daum C."/>
            <person name="Ng V."/>
            <person name="Clum A."/>
            <person name="Steindorff A."/>
            <person name="Ohm R.A."/>
            <person name="Martin F."/>
            <person name="Silar P."/>
            <person name="Natvig D.O."/>
            <person name="Lalanne C."/>
            <person name="Gautier V."/>
            <person name="Ament-Velasquez S.L."/>
            <person name="Kruys A."/>
            <person name="Hutchinson M.I."/>
            <person name="Powell A.J."/>
            <person name="Barry K."/>
            <person name="Miller A.N."/>
            <person name="Grigoriev I.V."/>
            <person name="Debuchy R."/>
            <person name="Gladieux P."/>
            <person name="Hiltunen Thoren M."/>
            <person name="Johannesson H."/>
        </authorList>
    </citation>
    <scope>NUCLEOTIDE SEQUENCE</scope>
    <source>
        <strain evidence="2">CBS 141.50</strain>
    </source>
</reference>
<organism evidence="2 3">
    <name type="scientific">Dichotomopilus funicola</name>
    <dbReference type="NCBI Taxonomy" id="1934379"/>
    <lineage>
        <taxon>Eukaryota</taxon>
        <taxon>Fungi</taxon>
        <taxon>Dikarya</taxon>
        <taxon>Ascomycota</taxon>
        <taxon>Pezizomycotina</taxon>
        <taxon>Sordariomycetes</taxon>
        <taxon>Sordariomycetidae</taxon>
        <taxon>Sordariales</taxon>
        <taxon>Chaetomiaceae</taxon>
        <taxon>Dichotomopilus</taxon>
    </lineage>
</organism>
<dbReference type="AlphaFoldDB" id="A0AAN6V2V6"/>
<evidence type="ECO:0000256" key="1">
    <source>
        <dbReference type="SAM" id="MobiDB-lite"/>
    </source>
</evidence>
<evidence type="ECO:0000313" key="3">
    <source>
        <dbReference type="Proteomes" id="UP001302676"/>
    </source>
</evidence>